<organism evidence="1 2">
    <name type="scientific">Skermanella aerolata</name>
    <dbReference type="NCBI Taxonomy" id="393310"/>
    <lineage>
        <taxon>Bacteria</taxon>
        <taxon>Pseudomonadati</taxon>
        <taxon>Pseudomonadota</taxon>
        <taxon>Alphaproteobacteria</taxon>
        <taxon>Rhodospirillales</taxon>
        <taxon>Azospirillaceae</taxon>
        <taxon>Skermanella</taxon>
    </lineage>
</organism>
<protein>
    <submittedName>
        <fullName evidence="1">Uncharacterized protein</fullName>
    </submittedName>
</protein>
<name>A0A512DV22_9PROT</name>
<dbReference type="EMBL" id="BJYZ01000021">
    <property type="protein sequence ID" value="GEO40315.1"/>
    <property type="molecule type" value="Genomic_DNA"/>
</dbReference>
<reference evidence="1 2" key="1">
    <citation type="submission" date="2019-07" db="EMBL/GenBank/DDBJ databases">
        <title>Whole genome shotgun sequence of Skermanella aerolata NBRC 106429.</title>
        <authorList>
            <person name="Hosoyama A."/>
            <person name="Uohara A."/>
            <person name="Ohji S."/>
            <person name="Ichikawa N."/>
        </authorList>
    </citation>
    <scope>NUCLEOTIDE SEQUENCE [LARGE SCALE GENOMIC DNA]</scope>
    <source>
        <strain evidence="1 2">NBRC 106429</strain>
    </source>
</reference>
<evidence type="ECO:0000313" key="1">
    <source>
        <dbReference type="EMBL" id="GEO40315.1"/>
    </source>
</evidence>
<comment type="caution">
    <text evidence="1">The sequence shown here is derived from an EMBL/GenBank/DDBJ whole genome shotgun (WGS) entry which is preliminary data.</text>
</comment>
<dbReference type="Proteomes" id="UP000321523">
    <property type="component" value="Unassembled WGS sequence"/>
</dbReference>
<accession>A0A512DV22</accession>
<sequence>MTKRMPASGDIRASDQMKACRIQPGDRGATALKHAVIPSNAKIIVARTEQASIFEDN</sequence>
<keyword evidence="2" id="KW-1185">Reference proteome</keyword>
<evidence type="ECO:0000313" key="2">
    <source>
        <dbReference type="Proteomes" id="UP000321523"/>
    </source>
</evidence>
<proteinExistence type="predicted"/>
<gene>
    <name evidence="1" type="ORF">SAE02_44630</name>
</gene>
<dbReference type="AlphaFoldDB" id="A0A512DV22"/>